<gene>
    <name evidence="2" type="ORF">IC006_0045</name>
    <name evidence="3" type="ORF">IC007_0045</name>
</gene>
<evidence type="ECO:0000313" key="2">
    <source>
        <dbReference type="EMBL" id="BBG22761.1"/>
    </source>
</evidence>
<name>A0A510DRF2_9CREN</name>
<keyword evidence="4" id="KW-1185">Reference proteome</keyword>
<evidence type="ECO:0000313" key="5">
    <source>
        <dbReference type="Proteomes" id="UP000325030"/>
    </source>
</evidence>
<dbReference type="STRING" id="1294262.GCA_001316085_00839"/>
<dbReference type="Proteomes" id="UP000325030">
    <property type="component" value="Chromosome"/>
</dbReference>
<protein>
    <recommendedName>
        <fullName evidence="1">HTH arsR-type domain-containing protein</fullName>
    </recommendedName>
</protein>
<dbReference type="InterPro" id="IPR001845">
    <property type="entry name" value="HTH_ArsR_DNA-bd_dom"/>
</dbReference>
<accession>A0A510DRF2</accession>
<dbReference type="Pfam" id="PF01022">
    <property type="entry name" value="HTH_5"/>
    <property type="match status" value="1"/>
</dbReference>
<dbReference type="InterPro" id="IPR036390">
    <property type="entry name" value="WH_DNA-bd_sf"/>
</dbReference>
<dbReference type="CDD" id="cd00090">
    <property type="entry name" value="HTH_ARSR"/>
    <property type="match status" value="1"/>
</dbReference>
<dbReference type="KEGG" id="step:IC006_0045"/>
<dbReference type="InterPro" id="IPR011991">
    <property type="entry name" value="ArsR-like_HTH"/>
</dbReference>
<feature type="domain" description="HTH arsR-type" evidence="1">
    <location>
        <begin position="28"/>
        <end position="72"/>
    </location>
</feature>
<dbReference type="PANTHER" id="PTHR38600:SF1">
    <property type="entry name" value="TRANSCRIPTIONAL REGULATORY PROTEIN"/>
    <property type="match status" value="1"/>
</dbReference>
<dbReference type="AlphaFoldDB" id="A0A510DRF2"/>
<evidence type="ECO:0000259" key="1">
    <source>
        <dbReference type="Pfam" id="PF01022"/>
    </source>
</evidence>
<sequence length="101" mass="12148">MFRVKRFVSKFLIMLVKVEELLENKGWETRKRIIFELETKPCTAYELSKKLSLNYSTVKYHLELLEKFGIITRKPSKHKNVYITTKNIKTIEKYLSEESMQ</sequence>
<dbReference type="InterPro" id="IPR036388">
    <property type="entry name" value="WH-like_DNA-bd_sf"/>
</dbReference>
<organism evidence="2 4">
    <name type="scientific">Sulfuracidifex tepidarius</name>
    <dbReference type="NCBI Taxonomy" id="1294262"/>
    <lineage>
        <taxon>Archaea</taxon>
        <taxon>Thermoproteota</taxon>
        <taxon>Thermoprotei</taxon>
        <taxon>Sulfolobales</taxon>
        <taxon>Sulfolobaceae</taxon>
        <taxon>Sulfuracidifex</taxon>
    </lineage>
</organism>
<dbReference type="GO" id="GO:0003700">
    <property type="term" value="F:DNA-binding transcription factor activity"/>
    <property type="evidence" value="ECO:0007669"/>
    <property type="project" value="InterPro"/>
</dbReference>
<evidence type="ECO:0000313" key="3">
    <source>
        <dbReference type="EMBL" id="BBG25540.1"/>
    </source>
</evidence>
<dbReference type="SUPFAM" id="SSF46785">
    <property type="entry name" value="Winged helix' DNA-binding domain"/>
    <property type="match status" value="1"/>
</dbReference>
<evidence type="ECO:0000313" key="4">
    <source>
        <dbReference type="Proteomes" id="UP000322983"/>
    </source>
</evidence>
<reference evidence="2 4" key="2">
    <citation type="journal article" date="2020" name="Int. J. Syst. Evol. Microbiol.">
        <title>Sulfuracidifex tepidarius gen. nov., sp. nov. and transfer of Sulfolobus metallicus Huber and Stetter 1992 to the genus Sulfuracidifex as Sulfuracidifex metallicus comb. nov.</title>
        <authorList>
            <person name="Itoh T."/>
            <person name="Miura T."/>
            <person name="Sakai H.D."/>
            <person name="Kato S."/>
            <person name="Ohkuma M."/>
            <person name="Takashina T."/>
        </authorList>
    </citation>
    <scope>NUCLEOTIDE SEQUENCE [LARGE SCALE GENOMIC DNA]</scope>
    <source>
        <strain evidence="2 4">IC-006</strain>
        <strain evidence="3">IC-007</strain>
    </source>
</reference>
<dbReference type="EMBL" id="AP018929">
    <property type="protein sequence ID" value="BBG22761.1"/>
    <property type="molecule type" value="Genomic_DNA"/>
</dbReference>
<dbReference type="EMBL" id="AP018930">
    <property type="protein sequence ID" value="BBG25540.1"/>
    <property type="molecule type" value="Genomic_DNA"/>
</dbReference>
<dbReference type="PANTHER" id="PTHR38600">
    <property type="entry name" value="TRANSCRIPTIONAL REGULATORY PROTEIN"/>
    <property type="match status" value="1"/>
</dbReference>
<dbReference type="Gene3D" id="1.10.10.10">
    <property type="entry name" value="Winged helix-like DNA-binding domain superfamily/Winged helix DNA-binding domain"/>
    <property type="match status" value="1"/>
</dbReference>
<reference evidence="5" key="1">
    <citation type="submission" date="2018-09" db="EMBL/GenBank/DDBJ databases">
        <title>Complete Genome Sequencing of Sulfolobus sp. JCM 16834.</title>
        <authorList>
            <person name="Kato S."/>
            <person name="Itoh T."/>
            <person name="Ohkuma M."/>
        </authorList>
    </citation>
    <scope>NUCLEOTIDE SEQUENCE [LARGE SCALE GENOMIC DNA]</scope>
    <source>
        <strain evidence="5">IC-007</strain>
    </source>
</reference>
<accession>A0A510E023</accession>
<proteinExistence type="predicted"/>
<dbReference type="Proteomes" id="UP000322983">
    <property type="component" value="Chromosome"/>
</dbReference>